<protein>
    <submittedName>
        <fullName evidence="1">Uncharacterized protein</fullName>
    </submittedName>
</protein>
<organism evidence="1 2">
    <name type="scientific">Asaia bogorensis</name>
    <dbReference type="NCBI Taxonomy" id="91915"/>
    <lineage>
        <taxon>Bacteria</taxon>
        <taxon>Pseudomonadati</taxon>
        <taxon>Pseudomonadota</taxon>
        <taxon>Alphaproteobacteria</taxon>
        <taxon>Acetobacterales</taxon>
        <taxon>Acetobacteraceae</taxon>
        <taxon>Asaia</taxon>
    </lineage>
</organism>
<dbReference type="EMBL" id="CBLX010000009">
    <property type="protein sequence ID" value="CDG39511.1"/>
    <property type="molecule type" value="Genomic_DNA"/>
</dbReference>
<reference evidence="1 2" key="1">
    <citation type="journal article" date="2014" name="Genome Biol. Evol.">
        <title>Acetic acid bacteria genomes reveal functional traits for adaptation to life in insect guts.</title>
        <authorList>
            <person name="Chouaia B."/>
            <person name="Gaiarsa S."/>
            <person name="Crotti E."/>
            <person name="Comandatore F."/>
            <person name="Degli Esposti M."/>
            <person name="Ricci I."/>
            <person name="Alma A."/>
            <person name="Favia G."/>
            <person name="Bandi C."/>
            <person name="Daffonchio D."/>
        </authorList>
    </citation>
    <scope>NUCLEOTIDE SEQUENCE [LARGE SCALE GENOMIC DNA]</scope>
    <source>
        <strain evidence="1 2">SF2.1</strain>
    </source>
</reference>
<sequence>MTLLLATSCQYSLSRGLRLGRWNRATGQAPVSHPGTRNAPATPPVRQACQSLGAALHSNPNPSCDFSSRAGCLAQFPRRKRDKPP</sequence>
<reference evidence="1 2" key="2">
    <citation type="journal article" date="2014" name="PLoS ONE">
        <title>Evolution of mitochondria reconstructed from the energy metabolism of living bacteria.</title>
        <authorList>
            <person name="Degli Esposti M."/>
            <person name="Chouaia B."/>
            <person name="Comandatore F."/>
            <person name="Crotti E."/>
            <person name="Sassera D."/>
            <person name="Lievens P.M."/>
            <person name="Daffonchio D."/>
            <person name="Bandi C."/>
        </authorList>
    </citation>
    <scope>NUCLEOTIDE SEQUENCE [LARGE SCALE GENOMIC DNA]</scope>
    <source>
        <strain evidence="1 2">SF2.1</strain>
    </source>
</reference>
<accession>A0A060QJR6</accession>
<gene>
    <name evidence="1" type="ORF">ASAP_1466</name>
</gene>
<name>A0A060QJR6_9PROT</name>
<comment type="caution">
    <text evidence="1">The sequence shown here is derived from an EMBL/GenBank/DDBJ whole genome shotgun (WGS) entry which is preliminary data.</text>
</comment>
<evidence type="ECO:0000313" key="1">
    <source>
        <dbReference type="EMBL" id="CDG39511.1"/>
    </source>
</evidence>
<dbReference type="Proteomes" id="UP000027583">
    <property type="component" value="Unassembled WGS sequence"/>
</dbReference>
<evidence type="ECO:0000313" key="2">
    <source>
        <dbReference type="Proteomes" id="UP000027583"/>
    </source>
</evidence>
<dbReference type="AlphaFoldDB" id="A0A060QJR6"/>
<proteinExistence type="predicted"/>